<dbReference type="PANTHER" id="PTHR44591">
    <property type="entry name" value="STRESS RESPONSE REGULATOR PROTEIN 1"/>
    <property type="match status" value="1"/>
</dbReference>
<dbReference type="InterPro" id="IPR011006">
    <property type="entry name" value="CheY-like_superfamily"/>
</dbReference>
<dbReference type="EMBL" id="CP051775">
    <property type="protein sequence ID" value="QJE72103.1"/>
    <property type="molecule type" value="Genomic_DNA"/>
</dbReference>
<feature type="region of interest" description="Disordered" evidence="3">
    <location>
        <begin position="318"/>
        <end position="340"/>
    </location>
</feature>
<reference evidence="5" key="1">
    <citation type="submission" date="2020-04" db="EMBL/GenBank/DDBJ databases">
        <title>A desert anoxygenic phototrophic bacterium fixes CO2 using RubisCO under aerobic conditions.</title>
        <authorList>
            <person name="Tang K."/>
        </authorList>
    </citation>
    <scope>NUCLEOTIDE SEQUENCE [LARGE SCALE GENOMIC DNA]</scope>
    <source>
        <strain evidence="5">MIMtkB3</strain>
    </source>
</reference>
<feature type="domain" description="Response regulatory" evidence="4">
    <location>
        <begin position="10"/>
        <end position="129"/>
    </location>
</feature>
<dbReference type="Gene3D" id="3.40.50.2300">
    <property type="match status" value="1"/>
</dbReference>
<dbReference type="AlphaFoldDB" id="A0A858R4J1"/>
<comment type="caution">
    <text evidence="2">Lacks conserved residue(s) required for the propagation of feature annotation.</text>
</comment>
<keyword evidence="1" id="KW-0597">Phosphoprotein</keyword>
<evidence type="ECO:0000256" key="3">
    <source>
        <dbReference type="SAM" id="MobiDB-lite"/>
    </source>
</evidence>
<dbReference type="PROSITE" id="PS50110">
    <property type="entry name" value="RESPONSE_REGULATORY"/>
    <property type="match status" value="1"/>
</dbReference>
<evidence type="ECO:0000256" key="1">
    <source>
        <dbReference type="ARBA" id="ARBA00022553"/>
    </source>
</evidence>
<protein>
    <submittedName>
        <fullName evidence="5">Response regulator</fullName>
    </submittedName>
</protein>
<keyword evidence="6" id="KW-1185">Reference proteome</keyword>
<dbReference type="SMART" id="SM00448">
    <property type="entry name" value="REC"/>
    <property type="match status" value="1"/>
</dbReference>
<name>A0A858R4J1_9PROT</name>
<dbReference type="InterPro" id="IPR001789">
    <property type="entry name" value="Sig_transdc_resp-reg_receiver"/>
</dbReference>
<accession>A0A858R4J1</accession>
<dbReference type="Proteomes" id="UP000501891">
    <property type="component" value="Chromosome"/>
</dbReference>
<evidence type="ECO:0000256" key="2">
    <source>
        <dbReference type="PROSITE-ProRule" id="PRU00169"/>
    </source>
</evidence>
<organism evidence="5 6">
    <name type="scientific">Aerophototrophica crusticola</name>
    <dbReference type="NCBI Taxonomy" id="1709002"/>
    <lineage>
        <taxon>Bacteria</taxon>
        <taxon>Pseudomonadati</taxon>
        <taxon>Pseudomonadota</taxon>
        <taxon>Alphaproteobacteria</taxon>
        <taxon>Rhodospirillales</taxon>
        <taxon>Rhodospirillaceae</taxon>
        <taxon>Aerophototrophica</taxon>
    </lineage>
</organism>
<dbReference type="Pfam" id="PF00072">
    <property type="entry name" value="Response_reg"/>
    <property type="match status" value="1"/>
</dbReference>
<dbReference type="CDD" id="cd00156">
    <property type="entry name" value="REC"/>
    <property type="match status" value="1"/>
</dbReference>
<dbReference type="PANTHER" id="PTHR44591:SF3">
    <property type="entry name" value="RESPONSE REGULATORY DOMAIN-CONTAINING PROTEIN"/>
    <property type="match status" value="1"/>
</dbReference>
<sequence>MTDHDYRGVQVLLVDRDSNIRRLLRGILARMGMSAITEFATVQEAGPSLSGTLLDLVLVEADPPEGDGFRFIQALRHSQAATNPFAGVIATTWQPTQALMVRFAASGADDLLVKPFSAKQVHDRVANIVENRKPYVVTSEYVGPDRRKAPREGQQIPLVEVPNTLRQKALGQFDRSKVGESIAKGLADINDQKVVRHGFQVAFLVIFALPGLSQDPPDRMALEHLLRVAIPLEDLLRRLAATELRSQVETYAHALRLQLDKVRLQSHAGPEEVEALRRAAIGLAALTARRADMEALEQEVRVAVNSYRSRLDQIAQAKAAQAAPEKPAAEKAAEEAGPPD</sequence>
<dbReference type="KEGG" id="acru:HHL28_02370"/>
<dbReference type="SUPFAM" id="SSF52172">
    <property type="entry name" value="CheY-like"/>
    <property type="match status" value="1"/>
</dbReference>
<evidence type="ECO:0000259" key="4">
    <source>
        <dbReference type="PROSITE" id="PS50110"/>
    </source>
</evidence>
<proteinExistence type="predicted"/>
<evidence type="ECO:0000313" key="5">
    <source>
        <dbReference type="EMBL" id="QJE72103.1"/>
    </source>
</evidence>
<gene>
    <name evidence="5" type="ORF">HHL28_02370</name>
</gene>
<dbReference type="InterPro" id="IPR050595">
    <property type="entry name" value="Bact_response_regulator"/>
</dbReference>
<dbReference type="GO" id="GO:0000160">
    <property type="term" value="P:phosphorelay signal transduction system"/>
    <property type="evidence" value="ECO:0007669"/>
    <property type="project" value="InterPro"/>
</dbReference>
<evidence type="ECO:0000313" key="6">
    <source>
        <dbReference type="Proteomes" id="UP000501891"/>
    </source>
</evidence>